<dbReference type="Pfam" id="PF08840">
    <property type="entry name" value="BAAT_C"/>
    <property type="match status" value="1"/>
</dbReference>
<name>A0AAE1FBE8_PETCI</name>
<dbReference type="SUPFAM" id="SSF53474">
    <property type="entry name" value="alpha/beta-Hydrolases"/>
    <property type="match status" value="1"/>
</dbReference>
<protein>
    <recommendedName>
        <fullName evidence="1">BAAT/Acyl-CoA thioester hydrolase C-terminal domain-containing protein</fullName>
    </recommendedName>
</protein>
<evidence type="ECO:0000259" key="1">
    <source>
        <dbReference type="Pfam" id="PF08840"/>
    </source>
</evidence>
<gene>
    <name evidence="2" type="ORF">Pcinc_023909</name>
</gene>
<dbReference type="GO" id="GO:0006637">
    <property type="term" value="P:acyl-CoA metabolic process"/>
    <property type="evidence" value="ECO:0007669"/>
    <property type="project" value="TreeGrafter"/>
</dbReference>
<dbReference type="PANTHER" id="PTHR10824">
    <property type="entry name" value="ACYL-COENZYME A THIOESTERASE-RELATED"/>
    <property type="match status" value="1"/>
</dbReference>
<dbReference type="GO" id="GO:0006631">
    <property type="term" value="P:fatty acid metabolic process"/>
    <property type="evidence" value="ECO:0007669"/>
    <property type="project" value="TreeGrafter"/>
</dbReference>
<proteinExistence type="predicted"/>
<comment type="caution">
    <text evidence="2">The sequence shown here is derived from an EMBL/GenBank/DDBJ whole genome shotgun (WGS) entry which is preliminary data.</text>
</comment>
<sequence length="458" mass="51002">MDPHTLRSPDLPTNFDQRFGKNSKATNSLLKPNVGTYVSFHSLRDETRLVTINNDEQARRLLNLDIGAEMDNFLNTSLVCILRILVKLGLSSSLFIHDLEYRHNAESAGALTILPDSVDKTTPRALCVTPKNILEMTVPPPLVAAQIVEALIVPCIRTAQSISLSANSPPSTGGVAFLYDRPKPLNLRGTFVAINVIRHQPLISLQVLQKEPPPEGYSPQQKSLSLVLIPWEDTQCFHDETIDHISDYIQANDCSVEVLPPDFLLPLSLQILKPNVGTIGISKGGDLALSLATYIPEVKAAVWINGCNANVQSTLHLHQGKLPGLEYDISKMQVVDGVFDTYEAVLNPEDYPETIIPIEKADANFLFLVGLADKNWKSELYADLAIKRLQKAGRDNYKVHKYEGTGHLIECPYSPYNHTVYSRLIRAPIVYGGAMVPHQQAQLQVWNTLRKFLTRFIR</sequence>
<organism evidence="2 3">
    <name type="scientific">Petrolisthes cinctipes</name>
    <name type="common">Flat porcelain crab</name>
    <dbReference type="NCBI Taxonomy" id="88211"/>
    <lineage>
        <taxon>Eukaryota</taxon>
        <taxon>Metazoa</taxon>
        <taxon>Ecdysozoa</taxon>
        <taxon>Arthropoda</taxon>
        <taxon>Crustacea</taxon>
        <taxon>Multicrustacea</taxon>
        <taxon>Malacostraca</taxon>
        <taxon>Eumalacostraca</taxon>
        <taxon>Eucarida</taxon>
        <taxon>Decapoda</taxon>
        <taxon>Pleocyemata</taxon>
        <taxon>Anomura</taxon>
        <taxon>Galatheoidea</taxon>
        <taxon>Porcellanidae</taxon>
        <taxon>Petrolisthes</taxon>
    </lineage>
</organism>
<dbReference type="Gene3D" id="3.40.50.1820">
    <property type="entry name" value="alpha/beta hydrolase"/>
    <property type="match status" value="1"/>
</dbReference>
<reference evidence="2" key="1">
    <citation type="submission" date="2023-10" db="EMBL/GenBank/DDBJ databases">
        <title>Genome assemblies of two species of porcelain crab, Petrolisthes cinctipes and Petrolisthes manimaculis (Anomura: Porcellanidae).</title>
        <authorList>
            <person name="Angst P."/>
        </authorList>
    </citation>
    <scope>NUCLEOTIDE SEQUENCE</scope>
    <source>
        <strain evidence="2">PB745_01</strain>
        <tissue evidence="2">Gill</tissue>
    </source>
</reference>
<dbReference type="InterPro" id="IPR029058">
    <property type="entry name" value="AB_hydrolase_fold"/>
</dbReference>
<evidence type="ECO:0000313" key="2">
    <source>
        <dbReference type="EMBL" id="KAK3870882.1"/>
    </source>
</evidence>
<dbReference type="InterPro" id="IPR014940">
    <property type="entry name" value="BAAT_C"/>
</dbReference>
<feature type="domain" description="BAAT/Acyl-CoA thioester hydrolase C-terminal" evidence="1">
    <location>
        <begin position="270"/>
        <end position="455"/>
    </location>
</feature>
<dbReference type="Proteomes" id="UP001286313">
    <property type="component" value="Unassembled WGS sequence"/>
</dbReference>
<dbReference type="GO" id="GO:0047617">
    <property type="term" value="F:fatty acyl-CoA hydrolase activity"/>
    <property type="evidence" value="ECO:0007669"/>
    <property type="project" value="TreeGrafter"/>
</dbReference>
<dbReference type="AlphaFoldDB" id="A0AAE1FBE8"/>
<keyword evidence="3" id="KW-1185">Reference proteome</keyword>
<dbReference type="PANTHER" id="PTHR10824:SF39">
    <property type="entry name" value="DYNEIN AXONEMAL LIGHT CHAIN 1"/>
    <property type="match status" value="1"/>
</dbReference>
<accession>A0AAE1FBE8</accession>
<dbReference type="EMBL" id="JAWQEG010002593">
    <property type="protein sequence ID" value="KAK3870882.1"/>
    <property type="molecule type" value="Genomic_DNA"/>
</dbReference>
<evidence type="ECO:0000313" key="3">
    <source>
        <dbReference type="Proteomes" id="UP001286313"/>
    </source>
</evidence>